<gene>
    <name evidence="1" type="ORF">TELCIR_09814</name>
</gene>
<evidence type="ECO:0000313" key="2">
    <source>
        <dbReference type="Proteomes" id="UP000230423"/>
    </source>
</evidence>
<dbReference type="Proteomes" id="UP000230423">
    <property type="component" value="Unassembled WGS sequence"/>
</dbReference>
<organism evidence="1 2">
    <name type="scientific">Teladorsagia circumcincta</name>
    <name type="common">Brown stomach worm</name>
    <name type="synonym">Ostertagia circumcincta</name>
    <dbReference type="NCBI Taxonomy" id="45464"/>
    <lineage>
        <taxon>Eukaryota</taxon>
        <taxon>Metazoa</taxon>
        <taxon>Ecdysozoa</taxon>
        <taxon>Nematoda</taxon>
        <taxon>Chromadorea</taxon>
        <taxon>Rhabditida</taxon>
        <taxon>Rhabditina</taxon>
        <taxon>Rhabditomorpha</taxon>
        <taxon>Strongyloidea</taxon>
        <taxon>Trichostrongylidae</taxon>
        <taxon>Teladorsagia</taxon>
    </lineage>
</organism>
<evidence type="ECO:0000313" key="1">
    <source>
        <dbReference type="EMBL" id="PIO68402.1"/>
    </source>
</evidence>
<sequence length="71" mass="8022">MRLVVLHIPELLGIPMVKSDGDPWFMDLALKNFTTPQPIYSNIRKCDAWTSVEAPICSRCSTEEKVICTVL</sequence>
<protein>
    <submittedName>
        <fullName evidence="1">Uncharacterized protein</fullName>
    </submittedName>
</protein>
<name>A0A2G9UFA8_TELCI</name>
<dbReference type="AlphaFoldDB" id="A0A2G9UFA8"/>
<dbReference type="EMBL" id="KZ347113">
    <property type="protein sequence ID" value="PIO68402.1"/>
    <property type="molecule type" value="Genomic_DNA"/>
</dbReference>
<accession>A0A2G9UFA8</accession>
<proteinExistence type="predicted"/>
<reference evidence="1 2" key="1">
    <citation type="submission" date="2015-09" db="EMBL/GenBank/DDBJ databases">
        <title>Draft genome of the parasitic nematode Teladorsagia circumcincta isolate WARC Sus (inbred).</title>
        <authorList>
            <person name="Mitreva M."/>
        </authorList>
    </citation>
    <scope>NUCLEOTIDE SEQUENCE [LARGE SCALE GENOMIC DNA]</scope>
    <source>
        <strain evidence="1 2">S</strain>
    </source>
</reference>
<keyword evidence="2" id="KW-1185">Reference proteome</keyword>